<dbReference type="NCBIfam" id="TIGR03461">
    <property type="entry name" value="pabC_Proteo"/>
    <property type="match status" value="1"/>
</dbReference>
<dbReference type="GO" id="GO:0008696">
    <property type="term" value="F:4-amino-4-deoxychorismate lyase activity"/>
    <property type="evidence" value="ECO:0007669"/>
    <property type="project" value="UniProtKB-EC"/>
</dbReference>
<gene>
    <name evidence="10" type="primary">pabC</name>
    <name evidence="10" type="ORF">QWZ03_20455</name>
</gene>
<dbReference type="Gene3D" id="3.30.470.10">
    <property type="match status" value="1"/>
</dbReference>
<evidence type="ECO:0000256" key="9">
    <source>
        <dbReference type="ARBA" id="ARBA00049529"/>
    </source>
</evidence>
<comment type="pathway">
    <text evidence="7">Cofactor biosynthesis; tetrahydrofolate biosynthesis; 4-aminobenzoate from chorismate: step 2/2.</text>
</comment>
<evidence type="ECO:0000256" key="2">
    <source>
        <dbReference type="ARBA" id="ARBA00009320"/>
    </source>
</evidence>
<dbReference type="InterPro" id="IPR043131">
    <property type="entry name" value="BCAT-like_N"/>
</dbReference>
<proteinExistence type="inferred from homology"/>
<dbReference type="InterPro" id="IPR043132">
    <property type="entry name" value="BCAT-like_C"/>
</dbReference>
<organism evidence="10 11">
    <name type="scientific">Chitinimonas viridis</name>
    <dbReference type="NCBI Taxonomy" id="664880"/>
    <lineage>
        <taxon>Bacteria</taxon>
        <taxon>Pseudomonadati</taxon>
        <taxon>Pseudomonadota</taxon>
        <taxon>Betaproteobacteria</taxon>
        <taxon>Neisseriales</taxon>
        <taxon>Chitinibacteraceae</taxon>
        <taxon>Chitinimonas</taxon>
    </lineage>
</organism>
<dbReference type="EC" id="4.1.3.38" evidence="8"/>
<comment type="caution">
    <text evidence="10">The sequence shown here is derived from an EMBL/GenBank/DDBJ whole genome shotgun (WGS) entry which is preliminary data.</text>
</comment>
<evidence type="ECO:0000256" key="1">
    <source>
        <dbReference type="ARBA" id="ARBA00001933"/>
    </source>
</evidence>
<dbReference type="RefSeq" id="WP_290334461.1">
    <property type="nucleotide sequence ID" value="NZ_JAUFPU010000023.1"/>
</dbReference>
<comment type="similarity">
    <text evidence="2">Belongs to the class-IV pyridoxal-phosphate-dependent aminotransferase family.</text>
</comment>
<sequence>MTEQTALINGEIDAVISPRDRGLAYGDGVFRTLRCQAGRVLAWPRQYARLQADCDRLGMACPDEALWLADLARLAPWDASIKLMVTRGVAARGYACAPDAPLTRLVLVGPLPAYPDALYRDGAAIRLCDWLLPIQPGLAGVKHLNRLDQVMARREWSDPAIFEGLMRNARGELVEGVMSNLYLLQDGCLLTHPLTDCGVAGVMREMVLRLATELGLPTVLRSFDADVMLSAEAVLLSNSLAGVVPVGRCGQRLWQDFSLAAQLNHRINSLCLEESRLCLPV</sequence>
<evidence type="ECO:0000256" key="8">
    <source>
        <dbReference type="ARBA" id="ARBA00035676"/>
    </source>
</evidence>
<evidence type="ECO:0000256" key="7">
    <source>
        <dbReference type="ARBA" id="ARBA00035633"/>
    </source>
</evidence>
<dbReference type="InterPro" id="IPR001544">
    <property type="entry name" value="Aminotrans_IV"/>
</dbReference>
<dbReference type="Proteomes" id="UP001180081">
    <property type="component" value="Unassembled WGS sequence"/>
</dbReference>
<comment type="catalytic activity">
    <reaction evidence="9">
        <text>4-amino-4-deoxychorismate = 4-aminobenzoate + pyruvate + H(+)</text>
        <dbReference type="Rhea" id="RHEA:16201"/>
        <dbReference type="ChEBI" id="CHEBI:15361"/>
        <dbReference type="ChEBI" id="CHEBI:15378"/>
        <dbReference type="ChEBI" id="CHEBI:17836"/>
        <dbReference type="ChEBI" id="CHEBI:58406"/>
        <dbReference type="EC" id="4.1.3.38"/>
    </reaction>
</comment>
<evidence type="ECO:0000313" key="11">
    <source>
        <dbReference type="Proteomes" id="UP001180081"/>
    </source>
</evidence>
<dbReference type="InterPro" id="IPR036038">
    <property type="entry name" value="Aminotransferase-like"/>
</dbReference>
<dbReference type="Pfam" id="PF01063">
    <property type="entry name" value="Aminotran_4"/>
    <property type="match status" value="1"/>
</dbReference>
<dbReference type="PANTHER" id="PTHR42743:SF2">
    <property type="entry name" value="AMINODEOXYCHORISMATE LYASE"/>
    <property type="match status" value="1"/>
</dbReference>
<keyword evidence="11" id="KW-1185">Reference proteome</keyword>
<dbReference type="EMBL" id="JAUFPU010000023">
    <property type="protein sequence ID" value="MDN3579145.1"/>
    <property type="molecule type" value="Genomic_DNA"/>
</dbReference>
<name>A0ABT8BBH7_9NEIS</name>
<keyword evidence="5" id="KW-0289">Folate biosynthesis</keyword>
<evidence type="ECO:0000256" key="6">
    <source>
        <dbReference type="ARBA" id="ARBA00023239"/>
    </source>
</evidence>
<evidence type="ECO:0000256" key="5">
    <source>
        <dbReference type="ARBA" id="ARBA00022909"/>
    </source>
</evidence>
<dbReference type="InterPro" id="IPR017824">
    <property type="entry name" value="Aminodeoxychorismate_lyase_IV"/>
</dbReference>
<reference evidence="10" key="1">
    <citation type="journal article" date="2014" name="Int. J. Syst. Evol. Microbiol.">
        <title>Complete genome of a new Firmicutes species belonging to the dominant human colonic microbiota ('Ruminococcus bicirculans') reveals two chromosomes and a selective capacity to utilize plant glucans.</title>
        <authorList>
            <consortium name="NISC Comparative Sequencing Program"/>
            <person name="Wegmann U."/>
            <person name="Louis P."/>
            <person name="Goesmann A."/>
            <person name="Henrissat B."/>
            <person name="Duncan S.H."/>
            <person name="Flint H.J."/>
        </authorList>
    </citation>
    <scope>NUCLEOTIDE SEQUENCE</scope>
    <source>
        <strain evidence="10">CECT 7703</strain>
    </source>
</reference>
<reference evidence="10" key="2">
    <citation type="submission" date="2023-06" db="EMBL/GenBank/DDBJ databases">
        <authorList>
            <person name="Lucena T."/>
            <person name="Sun Q."/>
        </authorList>
    </citation>
    <scope>NUCLEOTIDE SEQUENCE</scope>
    <source>
        <strain evidence="10">CECT 7703</strain>
    </source>
</reference>
<accession>A0ABT8BBH7</accession>
<keyword evidence="4" id="KW-0663">Pyridoxal phosphate</keyword>
<dbReference type="PANTHER" id="PTHR42743">
    <property type="entry name" value="AMINO-ACID AMINOTRANSFERASE"/>
    <property type="match status" value="1"/>
</dbReference>
<comment type="subunit">
    <text evidence="3">Homodimer.</text>
</comment>
<evidence type="ECO:0000256" key="3">
    <source>
        <dbReference type="ARBA" id="ARBA00011738"/>
    </source>
</evidence>
<evidence type="ECO:0000256" key="4">
    <source>
        <dbReference type="ARBA" id="ARBA00022898"/>
    </source>
</evidence>
<dbReference type="Gene3D" id="3.20.10.10">
    <property type="entry name" value="D-amino Acid Aminotransferase, subunit A, domain 2"/>
    <property type="match status" value="1"/>
</dbReference>
<dbReference type="InterPro" id="IPR050571">
    <property type="entry name" value="Class-IV_PLP-Dep_Aminotrnsfr"/>
</dbReference>
<evidence type="ECO:0000313" key="10">
    <source>
        <dbReference type="EMBL" id="MDN3579145.1"/>
    </source>
</evidence>
<dbReference type="SUPFAM" id="SSF56752">
    <property type="entry name" value="D-aminoacid aminotransferase-like PLP-dependent enzymes"/>
    <property type="match status" value="1"/>
</dbReference>
<comment type="cofactor">
    <cofactor evidence="1">
        <name>pyridoxal 5'-phosphate</name>
        <dbReference type="ChEBI" id="CHEBI:597326"/>
    </cofactor>
</comment>
<protein>
    <recommendedName>
        <fullName evidence="8">aminodeoxychorismate lyase</fullName>
        <ecNumber evidence="8">4.1.3.38</ecNumber>
    </recommendedName>
</protein>
<keyword evidence="6 10" id="KW-0456">Lyase</keyword>